<reference evidence="1 2" key="1">
    <citation type="submission" date="2017-12" db="EMBL/GenBank/DDBJ databases">
        <title>Phylogenetic diversity of female urinary microbiome.</title>
        <authorList>
            <person name="Thomas-White K."/>
            <person name="Wolfe A.J."/>
        </authorList>
    </citation>
    <scope>NUCLEOTIDE SEQUENCE [LARGE SCALE GENOMIC DNA]</scope>
    <source>
        <strain evidence="1 2">UMB0064</strain>
    </source>
</reference>
<organism evidence="1 2">
    <name type="scientific">Alloscardovia omnicolens</name>
    <dbReference type="NCBI Taxonomy" id="419015"/>
    <lineage>
        <taxon>Bacteria</taxon>
        <taxon>Bacillati</taxon>
        <taxon>Actinomycetota</taxon>
        <taxon>Actinomycetes</taxon>
        <taxon>Bifidobacteriales</taxon>
        <taxon>Bifidobacteriaceae</taxon>
        <taxon>Alloscardovia</taxon>
    </lineage>
</organism>
<dbReference type="GeneID" id="35869017"/>
<proteinExistence type="predicted"/>
<name>A0A2I1M5Y8_9BIFI</name>
<evidence type="ECO:0000313" key="1">
    <source>
        <dbReference type="EMBL" id="PKZ15560.1"/>
    </source>
</evidence>
<gene>
    <name evidence="1" type="ORF">CYJ32_04135</name>
</gene>
<comment type="caution">
    <text evidence="1">The sequence shown here is derived from an EMBL/GenBank/DDBJ whole genome shotgun (WGS) entry which is preliminary data.</text>
</comment>
<dbReference type="EMBL" id="PKGU01000002">
    <property type="protein sequence ID" value="PKZ15560.1"/>
    <property type="molecule type" value="Genomic_DNA"/>
</dbReference>
<accession>A0A2I1M5Y8</accession>
<dbReference type="RefSeq" id="WP_021618130.1">
    <property type="nucleotide sequence ID" value="NZ_CAMYCS010000001.1"/>
</dbReference>
<protein>
    <submittedName>
        <fullName evidence="1">Uncharacterized protein</fullName>
    </submittedName>
</protein>
<dbReference type="AlphaFoldDB" id="A0A2I1M5Y8"/>
<evidence type="ECO:0000313" key="2">
    <source>
        <dbReference type="Proteomes" id="UP000242263"/>
    </source>
</evidence>
<sequence length="210" mass="23237">MTNKKKDSSDDLSDAQVNAAFADIEKQFSDDFGAQLDDNLIDPHFNDELEGILGNKAKVALLLTNVAKAGILAAFCKGCGIDAHCVEYNQGSFAILRDLEDDGPEQTASIISRAMEGVGAILCVNRADRLKITIWFAGECHPEEQIAPLFLEAFDPTIEDLLIGAQKIEDLDVAGYVQADSRDFRTNKEAKEFLMPYMEFLEDHNDEDEE</sequence>
<dbReference type="Proteomes" id="UP000242263">
    <property type="component" value="Unassembled WGS sequence"/>
</dbReference>